<dbReference type="PANTHER" id="PTHR40765:SF2">
    <property type="entry name" value="ESX-2 SECRETION SYSTEM ATPASE ECCB2"/>
    <property type="match status" value="1"/>
</dbReference>
<keyword evidence="5" id="KW-0547">Nucleotide-binding</keyword>
<dbReference type="PANTHER" id="PTHR40765">
    <property type="entry name" value="ESX-2 SECRETION SYSTEM ATPASE ECCB2"/>
    <property type="match status" value="1"/>
</dbReference>
<dbReference type="EMBL" id="BAAAVS010000056">
    <property type="protein sequence ID" value="GAA3046436.1"/>
    <property type="molecule type" value="Genomic_DNA"/>
</dbReference>
<evidence type="ECO:0000256" key="10">
    <source>
        <dbReference type="SAM" id="Phobius"/>
    </source>
</evidence>
<dbReference type="RefSeq" id="WP_290705997.1">
    <property type="nucleotide sequence ID" value="NZ_BAAAVS010000056.1"/>
</dbReference>
<keyword evidence="12" id="KW-1185">Reference proteome</keyword>
<keyword evidence="8 10" id="KW-1133">Transmembrane helix</keyword>
<feature type="transmembrane region" description="Helical" evidence="10">
    <location>
        <begin position="44"/>
        <end position="64"/>
    </location>
</feature>
<dbReference type="InterPro" id="IPR042485">
    <property type="entry name" value="T7SS_EccB_R3"/>
</dbReference>
<name>A0ABP6LJK9_9ACTN</name>
<evidence type="ECO:0000256" key="1">
    <source>
        <dbReference type="ARBA" id="ARBA00004162"/>
    </source>
</evidence>
<proteinExistence type="inferred from homology"/>
<keyword evidence="3" id="KW-1003">Cell membrane</keyword>
<evidence type="ECO:0000256" key="6">
    <source>
        <dbReference type="ARBA" id="ARBA00022801"/>
    </source>
</evidence>
<gene>
    <name evidence="11" type="primary">eccB</name>
    <name evidence="11" type="ORF">GCM10010528_27020</name>
</gene>
<dbReference type="NCBIfam" id="TIGR03919">
    <property type="entry name" value="T7SS_EccB"/>
    <property type="match status" value="1"/>
</dbReference>
<evidence type="ECO:0000256" key="5">
    <source>
        <dbReference type="ARBA" id="ARBA00022741"/>
    </source>
</evidence>
<keyword evidence="6" id="KW-0378">Hydrolase</keyword>
<dbReference type="Pfam" id="PF05108">
    <property type="entry name" value="T7SS_ESX1_EccB"/>
    <property type="match status" value="1"/>
</dbReference>
<accession>A0ABP6LJK9</accession>
<evidence type="ECO:0000256" key="2">
    <source>
        <dbReference type="ARBA" id="ARBA00008149"/>
    </source>
</evidence>
<dbReference type="Gene3D" id="2.40.50.910">
    <property type="entry name" value="Type VII secretion system EccB, repeat 3 domain"/>
    <property type="match status" value="1"/>
</dbReference>
<evidence type="ECO:0000256" key="3">
    <source>
        <dbReference type="ARBA" id="ARBA00022475"/>
    </source>
</evidence>
<evidence type="ECO:0000256" key="7">
    <source>
        <dbReference type="ARBA" id="ARBA00022840"/>
    </source>
</evidence>
<dbReference type="Proteomes" id="UP001501035">
    <property type="component" value="Unassembled WGS sequence"/>
</dbReference>
<comment type="similarity">
    <text evidence="2">Belongs to the EccB family.</text>
</comment>
<dbReference type="InterPro" id="IPR007795">
    <property type="entry name" value="T7SS_EccB"/>
</dbReference>
<keyword evidence="9 10" id="KW-0472">Membrane</keyword>
<protein>
    <submittedName>
        <fullName evidence="11">Type VII secretion protein EccB</fullName>
    </submittedName>
</protein>
<sequence>MVRQLTTRAQVSGYRFLLQRAEHALVRRDARMLHDPMRLQRQSIMVGLVVAILVAAGAGVYGLIRPVGSVADAPIVLNRSDGGLYVVVDHTAHPVLNLASARLIAQTPAVPKEVSAAALRDLPRGPTLGIIGAPNALGGGSSATWRVCDVATADGDAPGRTAVIIGDDGGAAESGAGDHGGLFAVVDGRQYLVYRLGTGSEARTVRARVDAGDAPVRRALRLEGAVPRQLSAGLVNAIEEVAPLAIPVIPAAGRPGALGLPVGAVFAVRALDGRAEHYVALADGVQPVSAVAAEILRLAGDPSSTSVPTVSPARAAAVPIVAALATAHFPARIPRLLTVADAPVICQRWYRPAGAPAATVVLLGGHRIPGGRPIVPVGADGSGPAVDEIVIAPGTTYDVRVTGIDPRSPRRHSRFIVGDTGIRYSVADDVTATTLGLGEPGLAPWPILGLLPAGPDLSRARALVAHGGFEQ</sequence>
<dbReference type="InterPro" id="IPR044857">
    <property type="entry name" value="T7SS_EccB_R1"/>
</dbReference>
<evidence type="ECO:0000256" key="4">
    <source>
        <dbReference type="ARBA" id="ARBA00022692"/>
    </source>
</evidence>
<reference evidence="12" key="1">
    <citation type="journal article" date="2019" name="Int. J. Syst. Evol. Microbiol.">
        <title>The Global Catalogue of Microorganisms (GCM) 10K type strain sequencing project: providing services to taxonomists for standard genome sequencing and annotation.</title>
        <authorList>
            <consortium name="The Broad Institute Genomics Platform"/>
            <consortium name="The Broad Institute Genome Sequencing Center for Infectious Disease"/>
            <person name="Wu L."/>
            <person name="Ma J."/>
        </authorList>
    </citation>
    <scope>NUCLEOTIDE SEQUENCE [LARGE SCALE GENOMIC DNA]</scope>
    <source>
        <strain evidence="12">JCM 14234</strain>
    </source>
</reference>
<comment type="subcellular location">
    <subcellularLocation>
        <location evidence="1">Cell membrane</location>
        <topology evidence="1">Single-pass membrane protein</topology>
    </subcellularLocation>
</comment>
<keyword evidence="7" id="KW-0067">ATP-binding</keyword>
<organism evidence="11 12">
    <name type="scientific">Gordonia defluvii</name>
    <dbReference type="NCBI Taxonomy" id="283718"/>
    <lineage>
        <taxon>Bacteria</taxon>
        <taxon>Bacillati</taxon>
        <taxon>Actinomycetota</taxon>
        <taxon>Actinomycetes</taxon>
        <taxon>Mycobacteriales</taxon>
        <taxon>Gordoniaceae</taxon>
        <taxon>Gordonia</taxon>
    </lineage>
</organism>
<evidence type="ECO:0000313" key="12">
    <source>
        <dbReference type="Proteomes" id="UP001501035"/>
    </source>
</evidence>
<evidence type="ECO:0000256" key="9">
    <source>
        <dbReference type="ARBA" id="ARBA00023136"/>
    </source>
</evidence>
<keyword evidence="4 10" id="KW-0812">Transmembrane</keyword>
<comment type="caution">
    <text evidence="11">The sequence shown here is derived from an EMBL/GenBank/DDBJ whole genome shotgun (WGS) entry which is preliminary data.</text>
</comment>
<evidence type="ECO:0000313" key="11">
    <source>
        <dbReference type="EMBL" id="GAA3046436.1"/>
    </source>
</evidence>
<dbReference type="Gene3D" id="3.30.2390.20">
    <property type="entry name" value="Type VII secretion system EccB, repeat 1 domain"/>
    <property type="match status" value="1"/>
</dbReference>
<evidence type="ECO:0000256" key="8">
    <source>
        <dbReference type="ARBA" id="ARBA00022989"/>
    </source>
</evidence>